<dbReference type="RefSeq" id="WP_311579943.1">
    <property type="nucleotide sequence ID" value="NZ_JAVRIF010000003.1"/>
</dbReference>
<accession>A0ABU3A056</accession>
<feature type="transmembrane region" description="Helical" evidence="1">
    <location>
        <begin position="110"/>
        <end position="127"/>
    </location>
</feature>
<gene>
    <name evidence="2" type="ORF">RM573_08145</name>
</gene>
<keyword evidence="1" id="KW-0812">Transmembrane</keyword>
<feature type="transmembrane region" description="Helical" evidence="1">
    <location>
        <begin position="6"/>
        <end position="21"/>
    </location>
</feature>
<organism evidence="2 3">
    <name type="scientific">Thalassotalea castellviae</name>
    <dbReference type="NCBI Taxonomy" id="3075612"/>
    <lineage>
        <taxon>Bacteria</taxon>
        <taxon>Pseudomonadati</taxon>
        <taxon>Pseudomonadota</taxon>
        <taxon>Gammaproteobacteria</taxon>
        <taxon>Alteromonadales</taxon>
        <taxon>Colwelliaceae</taxon>
        <taxon>Thalassotalea</taxon>
    </lineage>
</organism>
<evidence type="ECO:0000256" key="1">
    <source>
        <dbReference type="SAM" id="Phobius"/>
    </source>
</evidence>
<proteinExistence type="predicted"/>
<keyword evidence="1" id="KW-1133">Transmembrane helix</keyword>
<dbReference type="Proteomes" id="UP001266357">
    <property type="component" value="Unassembled WGS sequence"/>
</dbReference>
<keyword evidence="3" id="KW-1185">Reference proteome</keyword>
<keyword evidence="1" id="KW-0472">Membrane</keyword>
<comment type="caution">
    <text evidence="2">The sequence shown here is derived from an EMBL/GenBank/DDBJ whole genome shotgun (WGS) entry which is preliminary data.</text>
</comment>
<reference evidence="2 3" key="1">
    <citation type="submission" date="2023-09" db="EMBL/GenBank/DDBJ databases">
        <authorList>
            <person name="Rey-Velasco X."/>
        </authorList>
    </citation>
    <scope>NUCLEOTIDE SEQUENCE [LARGE SCALE GENOMIC DNA]</scope>
    <source>
        <strain evidence="2 3">W431</strain>
    </source>
</reference>
<evidence type="ECO:0000313" key="3">
    <source>
        <dbReference type="Proteomes" id="UP001266357"/>
    </source>
</evidence>
<evidence type="ECO:0000313" key="2">
    <source>
        <dbReference type="EMBL" id="MDT0603565.1"/>
    </source>
</evidence>
<sequence>MLIWFLGIFLLSLLFVSLLIRRNSKDTYVSIKKHFKFSFLKLILWIQSNKASTAIVVLCIYGSFLLIWGIRDGIYLTEYSWIQDIFNVKQTKNPINQYDQSFYASASQDFFFFFLVGISITTLFSIAPKDMHIENKINTFFPEIQHNSALMKELIVRFNEHSCITHNATKEVTVKKIDNDFIKLSIHSEFDVINMHNNISIDGEFGDFRLFTDDSIWESKYKSEWGEISRFEIKYDKSEKKERISEVTILDQKKPFKKNYIINLDHDETATVIIIYELWIDIKEELELETSFFTKNYDLIINNAVKDVPLKVKVKRCDRKLANQEITSADKEYEISKFNNKNYQELRVNRDMVKVLFLK</sequence>
<name>A0ABU3A056_9GAMM</name>
<protein>
    <submittedName>
        <fullName evidence="2">Uncharacterized protein</fullName>
    </submittedName>
</protein>
<feature type="transmembrane region" description="Helical" evidence="1">
    <location>
        <begin position="42"/>
        <end position="70"/>
    </location>
</feature>
<dbReference type="EMBL" id="JAVRIF010000003">
    <property type="protein sequence ID" value="MDT0603565.1"/>
    <property type="molecule type" value="Genomic_DNA"/>
</dbReference>